<feature type="domain" description="AAA+ ATPase" evidence="3">
    <location>
        <begin position="328"/>
        <end position="471"/>
    </location>
</feature>
<keyword evidence="5" id="KW-0378">Hydrolase</keyword>
<dbReference type="InterPro" id="IPR003593">
    <property type="entry name" value="AAA+_ATPase"/>
</dbReference>
<dbReference type="EMBL" id="QHGU01000012">
    <property type="protein sequence ID" value="PZM56489.1"/>
    <property type="molecule type" value="Genomic_DNA"/>
</dbReference>
<proteinExistence type="predicted"/>
<dbReference type="AlphaFoldDB" id="A0A2G0JR45"/>
<reference evidence="4 6" key="1">
    <citation type="submission" date="2018-05" db="EMBL/GenBank/DDBJ databases">
        <title>Vancomycin-resistant Enterococcus faecium strain from Chelyabinsk, Russia.</title>
        <authorList>
            <person name="Gostev V."/>
            <person name="Goncharov A."/>
            <person name="Kolodzhieva V."/>
            <person name="Suvorov A."/>
            <person name="Sidorenko S."/>
            <person name="Zueva L."/>
        </authorList>
    </citation>
    <scope>NUCLEOTIDE SEQUENCE [LARGE SCALE GENOMIC DNA]</scope>
    <source>
        <strain evidence="4 6">20</strain>
    </source>
</reference>
<dbReference type="EMBL" id="CP039730">
    <property type="protein sequence ID" value="QHT44861.1"/>
    <property type="molecule type" value="Genomic_DNA"/>
</dbReference>
<feature type="domain" description="AAA+ ATPase" evidence="3">
    <location>
        <begin position="47"/>
        <end position="193"/>
    </location>
</feature>
<dbReference type="InterPro" id="IPR001270">
    <property type="entry name" value="ClpA/B"/>
</dbReference>
<evidence type="ECO:0000313" key="5">
    <source>
        <dbReference type="EMBL" id="QHT44861.1"/>
    </source>
</evidence>
<dbReference type="GO" id="GO:0034605">
    <property type="term" value="P:cellular response to heat"/>
    <property type="evidence" value="ECO:0007669"/>
    <property type="project" value="TreeGrafter"/>
</dbReference>
<accession>A0A2G0JR45</accession>
<dbReference type="SMART" id="SM00382">
    <property type="entry name" value="AAA"/>
    <property type="match status" value="2"/>
</dbReference>
<dbReference type="GO" id="GO:0005524">
    <property type="term" value="F:ATP binding"/>
    <property type="evidence" value="ECO:0007669"/>
    <property type="project" value="UniProtKB-KW"/>
</dbReference>
<evidence type="ECO:0000256" key="2">
    <source>
        <dbReference type="ARBA" id="ARBA00022840"/>
    </source>
</evidence>
<dbReference type="InterPro" id="IPR027417">
    <property type="entry name" value="P-loop_NTPase"/>
</dbReference>
<dbReference type="InterPro" id="IPR003959">
    <property type="entry name" value="ATPase_AAA_core"/>
</dbReference>
<dbReference type="GO" id="GO:0005737">
    <property type="term" value="C:cytoplasm"/>
    <property type="evidence" value="ECO:0007669"/>
    <property type="project" value="TreeGrafter"/>
</dbReference>
<dbReference type="GO" id="GO:0016887">
    <property type="term" value="F:ATP hydrolysis activity"/>
    <property type="evidence" value="ECO:0007669"/>
    <property type="project" value="InterPro"/>
</dbReference>
<dbReference type="InterPro" id="IPR050130">
    <property type="entry name" value="ClpA_ClpB"/>
</dbReference>
<evidence type="ECO:0000256" key="1">
    <source>
        <dbReference type="ARBA" id="ARBA00022741"/>
    </source>
</evidence>
<keyword evidence="2 5" id="KW-0067">ATP-binding</keyword>
<dbReference type="GO" id="GO:0008233">
    <property type="term" value="F:peptidase activity"/>
    <property type="evidence" value="ECO:0007669"/>
    <property type="project" value="UniProtKB-KW"/>
</dbReference>
<dbReference type="PRINTS" id="PR00300">
    <property type="entry name" value="CLPPROTEASEA"/>
</dbReference>
<dbReference type="SUPFAM" id="SSF52540">
    <property type="entry name" value="P-loop containing nucleoside triphosphate hydrolases"/>
    <property type="match status" value="2"/>
</dbReference>
<sequence>MENSTEFFKNIQTEFNHALTPMKPPKHKLVGRDDELHELSLILNRPETPQAILLGEAGTGKTALASEWAERQRQDGKKVQVYKLSIGQLRVGGDDVLQTRLETLIPRLKEYERILKSEDKENEFVLFIDEFHKVVSSFGSGNKIGGDSLKEPLANESLQLITATTRKEYENYIKRDDALGRRLQPLELNELKSDVVVDILRQWLNTSSVKDDPQASFKLSQRIPDELLQEIVQANKLYREDLSEPAKSIAVMEDLIAKDRVDGNAYNRESLLQIFGKYNIQLDSDFDMEKLQEELKSIKGQPLAVYTITMLFKRMKLGFDRFKGRKQPKATALFTGSTGVGKTAMAKAVARGLYGDENKVLLVNMPDYKTKDDAMRFRRLIGTHVRHDPSAIIVCDEYEKAGVETLDAFLSILDEGRISFTERGWDDREVHDTVSLSNTILFATTNAGAEMFDSLNRYSSLSRVTNKENSNEYSTELKREYRKVASGIKQALIGEGLKPEVINRFGRIVPFWALSEQTLLEIAYNEMLKSAELVRKHLNIDLRLPPRKERVYGQNFYADDLSMHLVFDMASQEDSKSGGARNILHLVESEFEEAITEAIITYPNAKIFDVKLSEAGAFEGKGDSNAEIIAKPSVAESKENKIVFSIGGA</sequence>
<dbReference type="Gene3D" id="3.40.50.300">
    <property type="entry name" value="P-loop containing nucleotide triphosphate hydrolases"/>
    <property type="match status" value="2"/>
</dbReference>
<dbReference type="Proteomes" id="UP000249070">
    <property type="component" value="Unassembled WGS sequence"/>
</dbReference>
<evidence type="ECO:0000313" key="6">
    <source>
        <dbReference type="Proteomes" id="UP000249070"/>
    </source>
</evidence>
<dbReference type="GO" id="GO:0006508">
    <property type="term" value="P:proteolysis"/>
    <property type="evidence" value="ECO:0007669"/>
    <property type="project" value="UniProtKB-KW"/>
</dbReference>
<reference evidence="5" key="2">
    <citation type="journal article" date="2020" name="J. Antimicrob. Chemother.">
        <title>Tandem amplification of the vanM gene cluster drives vancomycin resistance in vancomycin-variable enterococci.</title>
        <authorList>
            <person name="Sun L."/>
            <person name="Chen Y."/>
            <person name="Hua X."/>
            <person name="Chen Y."/>
            <person name="Hong J."/>
            <person name="Wu X."/>
            <person name="Jiang Y."/>
            <person name="van Schaik W."/>
            <person name="Qu T."/>
            <person name="Yu Y."/>
        </authorList>
    </citation>
    <scope>NUCLEOTIDE SEQUENCE [LARGE SCALE GENOMIC DNA]</scope>
    <source>
        <strain evidence="5">ZY2</strain>
        <plasmid evidence="5">pZY2</plasmid>
    </source>
</reference>
<evidence type="ECO:0000313" key="4">
    <source>
        <dbReference type="EMBL" id="PZM56489.1"/>
    </source>
</evidence>
<dbReference type="Pfam" id="PF13191">
    <property type="entry name" value="AAA_16"/>
    <property type="match status" value="1"/>
</dbReference>
<dbReference type="RefSeq" id="WP_010729681.1">
    <property type="nucleotide sequence ID" value="NZ_AP026602.1"/>
</dbReference>
<protein>
    <submittedName>
        <fullName evidence="5">ATP-dependent Clp protease ATP-binding subunit</fullName>
    </submittedName>
</protein>
<geneLocation type="plasmid" evidence="5">
    <name>pZY2</name>
</geneLocation>
<organism evidence="5">
    <name type="scientific">Enterococcus faecium</name>
    <name type="common">Streptococcus faecium</name>
    <dbReference type="NCBI Taxonomy" id="1352"/>
    <lineage>
        <taxon>Bacteria</taxon>
        <taxon>Bacillati</taxon>
        <taxon>Bacillota</taxon>
        <taxon>Bacilli</taxon>
        <taxon>Lactobacillales</taxon>
        <taxon>Enterococcaceae</taxon>
        <taxon>Enterococcus</taxon>
    </lineage>
</organism>
<name>A0A2G0JR45_ENTFC</name>
<evidence type="ECO:0000259" key="3">
    <source>
        <dbReference type="SMART" id="SM00382"/>
    </source>
</evidence>
<gene>
    <name evidence="4" type="ORF">DKP91_03820</name>
    <name evidence="5" type="ORF">FCF09_14360</name>
</gene>
<keyword evidence="1" id="KW-0547">Nucleotide-binding</keyword>
<keyword evidence="5" id="KW-0645">Protease</keyword>
<dbReference type="PANTHER" id="PTHR11638:SF175">
    <property type="entry name" value="ATP-DEPENDENT CLP PROTEASE, ATP-BINDING SUBUNIT CLPC"/>
    <property type="match status" value="1"/>
</dbReference>
<dbReference type="PANTHER" id="PTHR11638">
    <property type="entry name" value="ATP-DEPENDENT CLP PROTEASE"/>
    <property type="match status" value="1"/>
</dbReference>
<dbReference type="GeneID" id="66455813"/>
<keyword evidence="5" id="KW-0614">Plasmid</keyword>
<dbReference type="InterPro" id="IPR041664">
    <property type="entry name" value="AAA_16"/>
</dbReference>
<dbReference type="Pfam" id="PF07724">
    <property type="entry name" value="AAA_2"/>
    <property type="match status" value="1"/>
</dbReference>